<dbReference type="PANTHER" id="PTHR33121">
    <property type="entry name" value="CYCLIC DI-GMP PHOSPHODIESTERASE PDEF"/>
    <property type="match status" value="1"/>
</dbReference>
<dbReference type="InterPro" id="IPR001633">
    <property type="entry name" value="EAL_dom"/>
</dbReference>
<dbReference type="Pfam" id="PF00563">
    <property type="entry name" value="EAL"/>
    <property type="match status" value="1"/>
</dbReference>
<accession>A0ABY6IPL9</accession>
<proteinExistence type="predicted"/>
<evidence type="ECO:0000313" key="3">
    <source>
        <dbReference type="Proteomes" id="UP001163882"/>
    </source>
</evidence>
<dbReference type="Gene3D" id="3.20.20.450">
    <property type="entry name" value="EAL domain"/>
    <property type="match status" value="1"/>
</dbReference>
<dbReference type="Proteomes" id="UP001163882">
    <property type="component" value="Chromosome"/>
</dbReference>
<dbReference type="PROSITE" id="PS50883">
    <property type="entry name" value="EAL"/>
    <property type="match status" value="1"/>
</dbReference>
<evidence type="ECO:0000259" key="1">
    <source>
        <dbReference type="PROSITE" id="PS50883"/>
    </source>
</evidence>
<dbReference type="InterPro" id="IPR050706">
    <property type="entry name" value="Cyclic-di-GMP_PDE-like"/>
</dbReference>
<gene>
    <name evidence="2" type="ORF">OF122_01790</name>
</gene>
<sequence>MYHFQPQVDLQTCDWIGAEALIRWNHPLFGSQLPGSFIETAERSGLLLDLTEKSLVTVATFARRINANRDKSMRFSVNVSAGEFLQHDMAEIPTGFCSRPAPNRPG</sequence>
<protein>
    <submittedName>
        <fullName evidence="2">EAL domain-containing protein</fullName>
    </submittedName>
</protein>
<dbReference type="RefSeq" id="WP_264226175.1">
    <property type="nucleotide sequence ID" value="NZ_CP107716.1"/>
</dbReference>
<dbReference type="EMBL" id="CP107716">
    <property type="protein sequence ID" value="UYQ72546.1"/>
    <property type="molecule type" value="Genomic_DNA"/>
</dbReference>
<feature type="domain" description="EAL" evidence="1">
    <location>
        <begin position="1"/>
        <end position="106"/>
    </location>
</feature>
<reference evidence="2" key="1">
    <citation type="submission" date="2022-10" db="EMBL/GenBank/DDBJ databases">
        <title>YIM 151497 complete genome.</title>
        <authorList>
            <person name="Chen X."/>
        </authorList>
    </citation>
    <scope>NUCLEOTIDE SEQUENCE</scope>
    <source>
        <strain evidence="2">YIM 151497</strain>
    </source>
</reference>
<evidence type="ECO:0000313" key="2">
    <source>
        <dbReference type="EMBL" id="UYQ72546.1"/>
    </source>
</evidence>
<name>A0ABY6IPL9_9HYPH</name>
<keyword evidence="3" id="KW-1185">Reference proteome</keyword>
<dbReference type="CDD" id="cd01948">
    <property type="entry name" value="EAL"/>
    <property type="match status" value="1"/>
</dbReference>
<dbReference type="InterPro" id="IPR035919">
    <property type="entry name" value="EAL_sf"/>
</dbReference>
<organism evidence="2 3">
    <name type="scientific">Pelagibacterium flavum</name>
    <dbReference type="NCBI Taxonomy" id="2984530"/>
    <lineage>
        <taxon>Bacteria</taxon>
        <taxon>Pseudomonadati</taxon>
        <taxon>Pseudomonadota</taxon>
        <taxon>Alphaproteobacteria</taxon>
        <taxon>Hyphomicrobiales</taxon>
        <taxon>Devosiaceae</taxon>
        <taxon>Pelagibacterium</taxon>
    </lineage>
</organism>
<dbReference type="SUPFAM" id="SSF141868">
    <property type="entry name" value="EAL domain-like"/>
    <property type="match status" value="1"/>
</dbReference>
<dbReference type="PANTHER" id="PTHR33121:SF71">
    <property type="entry name" value="OXYGEN SENSOR PROTEIN DOSP"/>
    <property type="match status" value="1"/>
</dbReference>